<proteinExistence type="predicted"/>
<evidence type="ECO:0000256" key="2">
    <source>
        <dbReference type="SAM" id="Phobius"/>
    </source>
</evidence>
<feature type="transmembrane region" description="Helical" evidence="2">
    <location>
        <begin position="453"/>
        <end position="475"/>
    </location>
</feature>
<keyword evidence="2" id="KW-0812">Transmembrane</keyword>
<keyword evidence="3" id="KW-0732">Signal</keyword>
<feature type="region of interest" description="Disordered" evidence="1">
    <location>
        <begin position="386"/>
        <end position="434"/>
    </location>
</feature>
<reference evidence="4" key="1">
    <citation type="submission" date="2021-03" db="EMBL/GenBank/DDBJ databases">
        <title>Agromyces archimandritus sp. nov., isolated from the cockroach Archimandrita tessellata.</title>
        <authorList>
            <person name="Guzman J."/>
            <person name="Ortuzar M."/>
            <person name="Poehlein A."/>
            <person name="Daniel R."/>
            <person name="Trujillo M."/>
            <person name="Vilcinskas A."/>
        </authorList>
    </citation>
    <scope>NUCLEOTIDE SEQUENCE</scope>
    <source>
        <strain evidence="4">G127AT</strain>
    </source>
</reference>
<gene>
    <name evidence="4" type="ORF">G127AT_05635</name>
</gene>
<dbReference type="AlphaFoldDB" id="A0A975FPZ5"/>
<keyword evidence="2" id="KW-0472">Membrane</keyword>
<evidence type="ECO:0000313" key="4">
    <source>
        <dbReference type="EMBL" id="QTX05687.1"/>
    </source>
</evidence>
<feature type="signal peptide" evidence="3">
    <location>
        <begin position="1"/>
        <end position="28"/>
    </location>
</feature>
<sequence length="479" mass="48482">MKRPISALLTAALVGGLALVGTAAPAVADESASQSITASDCLTLDVALAGYATDPGADAVIERELDEPAIAEVSHTDYQYELMYLGFIPSGDYRWTHKWVGNSDFYDWATYRYTGNTKTHVVVEGKDAVYRDNVVTPERPANDAPNTVTVAIDGEVVADAVAFGTEFSASYALPDKSAENTYTVTVTSFDGFGAGEFTGTVPACGVGDFHAEATLDVSVCGVASVALSNEELAAELVNGTYSAVVYADGEFVDALAVFEGDAVAKDYELDGGTAVEVRTGPAHGDVLLAEGTVVPCPVPTLAVTGDLVPGGAVTISGTGFAPETEFDLELRSVPAALGSVTSDADGAFSVEATLPTDVELGEHTIAALSGGETVAEKLLAIAAAVDPAGPGEGTDGEGIEGTAGEGTEGTETDGVLAPAGTDGSDADESDEAADVAKTADAKRLASTGVEPTGLLLAALALFLLAGAAIGGVRLVRARG</sequence>
<dbReference type="Proteomes" id="UP000671914">
    <property type="component" value="Chromosome"/>
</dbReference>
<name>A0A975FPZ5_9MICO</name>
<keyword evidence="5" id="KW-1185">Reference proteome</keyword>
<protein>
    <submittedName>
        <fullName evidence="4">Uncharacterized protein</fullName>
    </submittedName>
</protein>
<accession>A0A975FPZ5</accession>
<keyword evidence="2" id="KW-1133">Transmembrane helix</keyword>
<organism evidence="4 5">
    <name type="scientific">Agromyces archimandritae</name>
    <dbReference type="NCBI Taxonomy" id="2781962"/>
    <lineage>
        <taxon>Bacteria</taxon>
        <taxon>Bacillati</taxon>
        <taxon>Actinomycetota</taxon>
        <taxon>Actinomycetes</taxon>
        <taxon>Micrococcales</taxon>
        <taxon>Microbacteriaceae</taxon>
        <taxon>Agromyces</taxon>
    </lineage>
</organism>
<dbReference type="EMBL" id="CP071696">
    <property type="protein sequence ID" value="QTX05687.1"/>
    <property type="molecule type" value="Genomic_DNA"/>
</dbReference>
<evidence type="ECO:0000256" key="3">
    <source>
        <dbReference type="SAM" id="SignalP"/>
    </source>
</evidence>
<dbReference type="RefSeq" id="WP_210900908.1">
    <property type="nucleotide sequence ID" value="NZ_CP071696.1"/>
</dbReference>
<evidence type="ECO:0000256" key="1">
    <source>
        <dbReference type="SAM" id="MobiDB-lite"/>
    </source>
</evidence>
<evidence type="ECO:0000313" key="5">
    <source>
        <dbReference type="Proteomes" id="UP000671914"/>
    </source>
</evidence>
<feature type="compositionally biased region" description="Acidic residues" evidence="1">
    <location>
        <begin position="424"/>
        <end position="433"/>
    </location>
</feature>
<dbReference type="KEGG" id="aarc:G127AT_05635"/>
<feature type="chain" id="PRO_5037938243" evidence="3">
    <location>
        <begin position="29"/>
        <end position="479"/>
    </location>
</feature>